<evidence type="ECO:0000313" key="3">
    <source>
        <dbReference type="EMBL" id="GAA4995926.1"/>
    </source>
</evidence>
<keyword evidence="1" id="KW-0812">Transmembrane</keyword>
<dbReference type="NCBIfam" id="NF008740">
    <property type="entry name" value="PRK11770.1-2"/>
    <property type="match status" value="1"/>
</dbReference>
<dbReference type="Pfam" id="PF03733">
    <property type="entry name" value="YccF"/>
    <property type="match status" value="2"/>
</dbReference>
<feature type="transmembrane region" description="Helical" evidence="1">
    <location>
        <begin position="30"/>
        <end position="50"/>
    </location>
</feature>
<accession>A0ABP9IGN4</accession>
<feature type="transmembrane region" description="Helical" evidence="1">
    <location>
        <begin position="7"/>
        <end position="24"/>
    </location>
</feature>
<dbReference type="InterPro" id="IPR031308">
    <property type="entry name" value="UCP028777"/>
</dbReference>
<proteinExistence type="predicted"/>
<protein>
    <submittedName>
        <fullName evidence="3">YccF domain-containing protein</fullName>
    </submittedName>
</protein>
<dbReference type="RefSeq" id="WP_226029897.1">
    <property type="nucleotide sequence ID" value="NZ_BAABIV010000016.1"/>
</dbReference>
<dbReference type="PANTHER" id="PTHR42903">
    <property type="entry name" value="INNER MEMBRANE PROTEIN YCCF"/>
    <property type="match status" value="1"/>
</dbReference>
<dbReference type="EMBL" id="BAABIV010000016">
    <property type="protein sequence ID" value="GAA4995926.1"/>
    <property type="molecule type" value="Genomic_DNA"/>
</dbReference>
<evidence type="ECO:0000259" key="2">
    <source>
        <dbReference type="Pfam" id="PF03733"/>
    </source>
</evidence>
<gene>
    <name evidence="3" type="ORF">GCM10023257_42410</name>
</gene>
<name>A0ABP9IGN4_9ACTN</name>
<feature type="domain" description="Inner membrane component" evidence="2">
    <location>
        <begin position="4"/>
        <end position="53"/>
    </location>
</feature>
<dbReference type="PIRSF" id="PIRSF028777">
    <property type="entry name" value="UCP028777"/>
    <property type="match status" value="1"/>
</dbReference>
<comment type="caution">
    <text evidence="3">The sequence shown here is derived from an EMBL/GenBank/DDBJ whole genome shotgun (WGS) entry which is preliminary data.</text>
</comment>
<evidence type="ECO:0000313" key="4">
    <source>
        <dbReference type="Proteomes" id="UP001500610"/>
    </source>
</evidence>
<keyword evidence="4" id="KW-1185">Reference proteome</keyword>
<dbReference type="InterPro" id="IPR005185">
    <property type="entry name" value="YccF"/>
</dbReference>
<organism evidence="3 4">
    <name type="scientific">Streptomyces hyderabadensis</name>
    <dbReference type="NCBI Taxonomy" id="598549"/>
    <lineage>
        <taxon>Bacteria</taxon>
        <taxon>Bacillati</taxon>
        <taxon>Actinomycetota</taxon>
        <taxon>Actinomycetes</taxon>
        <taxon>Kitasatosporales</taxon>
        <taxon>Streptomycetaceae</taxon>
        <taxon>Streptomyces</taxon>
    </lineage>
</organism>
<dbReference type="PANTHER" id="PTHR42903:SF1">
    <property type="entry name" value="INNER MEMBRANE PROTEIN YCCF"/>
    <property type="match status" value="1"/>
</dbReference>
<feature type="transmembrane region" description="Helical" evidence="1">
    <location>
        <begin position="62"/>
        <end position="80"/>
    </location>
</feature>
<reference evidence="4" key="1">
    <citation type="journal article" date="2019" name="Int. J. Syst. Evol. Microbiol.">
        <title>The Global Catalogue of Microorganisms (GCM) 10K type strain sequencing project: providing services to taxonomists for standard genome sequencing and annotation.</title>
        <authorList>
            <consortium name="The Broad Institute Genomics Platform"/>
            <consortium name="The Broad Institute Genome Sequencing Center for Infectious Disease"/>
            <person name="Wu L."/>
            <person name="Ma J."/>
        </authorList>
    </citation>
    <scope>NUCLEOTIDE SEQUENCE [LARGE SCALE GENOMIC DNA]</scope>
    <source>
        <strain evidence="4">JCM 17657</strain>
    </source>
</reference>
<keyword evidence="1" id="KW-0472">Membrane</keyword>
<evidence type="ECO:0000256" key="1">
    <source>
        <dbReference type="SAM" id="Phobius"/>
    </source>
</evidence>
<sequence length="139" mass="14933">MKTILNVIWLVLSGFWLFLGYLLAGALLCITIIGIPFGIAAFRIGVYALWPFGYTTVERRGAGAPSCIGNVLWLVLAGWWLALGHIVTGIALCVTIIGIPLGIANFKLIPVSLLPLGREIIRTDQPFTAAGPTQRGSGW</sequence>
<feature type="domain" description="Inner membrane component" evidence="2">
    <location>
        <begin position="68"/>
        <end position="118"/>
    </location>
</feature>
<dbReference type="Proteomes" id="UP001500610">
    <property type="component" value="Unassembled WGS sequence"/>
</dbReference>
<keyword evidence="1" id="KW-1133">Transmembrane helix</keyword>
<dbReference type="InterPro" id="IPR052937">
    <property type="entry name" value="Inner_membrane_protein"/>
</dbReference>
<feature type="transmembrane region" description="Helical" evidence="1">
    <location>
        <begin position="86"/>
        <end position="106"/>
    </location>
</feature>